<dbReference type="AlphaFoldDB" id="A0A4Y4D5F9"/>
<keyword evidence="1" id="KW-1133">Transmembrane helix</keyword>
<evidence type="ECO:0000313" key="3">
    <source>
        <dbReference type="Proteomes" id="UP000315730"/>
    </source>
</evidence>
<evidence type="ECO:0000256" key="1">
    <source>
        <dbReference type="SAM" id="Phobius"/>
    </source>
</evidence>
<organism evidence="2 3">
    <name type="scientific">Kocuria varians</name>
    <name type="common">Micrococcus varians</name>
    <dbReference type="NCBI Taxonomy" id="1272"/>
    <lineage>
        <taxon>Bacteria</taxon>
        <taxon>Bacillati</taxon>
        <taxon>Actinomycetota</taxon>
        <taxon>Actinomycetes</taxon>
        <taxon>Micrococcales</taxon>
        <taxon>Micrococcaceae</taxon>
        <taxon>Kocuria</taxon>
    </lineage>
</organism>
<keyword evidence="3" id="KW-1185">Reference proteome</keyword>
<dbReference type="STRING" id="1272.GCA_900014985_01006"/>
<evidence type="ECO:0000313" key="2">
    <source>
        <dbReference type="EMBL" id="GEC99826.1"/>
    </source>
</evidence>
<proteinExistence type="predicted"/>
<accession>A0A4Y4D5F9</accession>
<comment type="caution">
    <text evidence="2">The sequence shown here is derived from an EMBL/GenBank/DDBJ whole genome shotgun (WGS) entry which is preliminary data.</text>
</comment>
<feature type="transmembrane region" description="Helical" evidence="1">
    <location>
        <begin position="15"/>
        <end position="37"/>
    </location>
</feature>
<dbReference type="EMBL" id="BJNW01000018">
    <property type="protein sequence ID" value="GEC99826.1"/>
    <property type="molecule type" value="Genomic_DNA"/>
</dbReference>
<protein>
    <submittedName>
        <fullName evidence="2">Uncharacterized protein</fullName>
    </submittedName>
</protein>
<sequence length="145" mass="15513">MSLQAEKARRAPVRAYAGAGLSALVGASLVGGLAALFRPEHPWVAFLVFAGCALGPMLALGWFAYVSRYTVTPDPHAEDGVEHRWYEQATSGAFHDLIMFGGMALVVVSVVQVDFSGSDALLLLLILGAVDVLVRYGVLKRRAVR</sequence>
<gene>
    <name evidence="2" type="ORF">KVA01_19810</name>
</gene>
<feature type="transmembrane region" description="Helical" evidence="1">
    <location>
        <begin position="121"/>
        <end position="139"/>
    </location>
</feature>
<keyword evidence="1" id="KW-0812">Transmembrane</keyword>
<dbReference type="OrthoDB" id="4883526at2"/>
<reference evidence="2 3" key="1">
    <citation type="submission" date="2019-06" db="EMBL/GenBank/DDBJ databases">
        <title>Whole genome shotgun sequence of Kocuria varians NBRC 15358.</title>
        <authorList>
            <person name="Hosoyama A."/>
            <person name="Uohara A."/>
            <person name="Ohji S."/>
            <person name="Ichikawa N."/>
        </authorList>
    </citation>
    <scope>NUCLEOTIDE SEQUENCE [LARGE SCALE GENOMIC DNA]</scope>
    <source>
        <strain evidence="2 3">NBRC 15358</strain>
    </source>
</reference>
<name>A0A4Y4D5F9_KOCVA</name>
<dbReference type="Proteomes" id="UP000315730">
    <property type="component" value="Unassembled WGS sequence"/>
</dbReference>
<keyword evidence="1" id="KW-0472">Membrane</keyword>
<dbReference type="RefSeq" id="WP_141270037.1">
    <property type="nucleotide sequence ID" value="NZ_BJNW01000018.1"/>
</dbReference>
<feature type="transmembrane region" description="Helical" evidence="1">
    <location>
        <begin position="43"/>
        <end position="65"/>
    </location>
</feature>